<name>A0A6D2JWT3_9BRAS</name>
<proteinExistence type="predicted"/>
<protein>
    <submittedName>
        <fullName evidence="2">Uncharacterized protein</fullName>
    </submittedName>
</protein>
<dbReference type="Proteomes" id="UP000467841">
    <property type="component" value="Unassembled WGS sequence"/>
</dbReference>
<comment type="caution">
    <text evidence="2">The sequence shown here is derived from an EMBL/GenBank/DDBJ whole genome shotgun (WGS) entry which is preliminary data.</text>
</comment>
<dbReference type="EMBL" id="CACVBM020001340">
    <property type="protein sequence ID" value="CAA7046286.1"/>
    <property type="molecule type" value="Genomic_DNA"/>
</dbReference>
<sequence>MGKKSGREWRRKRVAVTIPHIFAAFYLRGRTEAMEKKLRMEKKSREKGEERGKKSRTEREWQMEEILREGNKAEAPVRSPLAAEGLNTSWKQDREAEQIFASNLTSKRS</sequence>
<dbReference type="AlphaFoldDB" id="A0A6D2JWT3"/>
<evidence type="ECO:0000313" key="3">
    <source>
        <dbReference type="Proteomes" id="UP000467841"/>
    </source>
</evidence>
<organism evidence="2 3">
    <name type="scientific">Microthlaspi erraticum</name>
    <dbReference type="NCBI Taxonomy" id="1685480"/>
    <lineage>
        <taxon>Eukaryota</taxon>
        <taxon>Viridiplantae</taxon>
        <taxon>Streptophyta</taxon>
        <taxon>Embryophyta</taxon>
        <taxon>Tracheophyta</taxon>
        <taxon>Spermatophyta</taxon>
        <taxon>Magnoliopsida</taxon>
        <taxon>eudicotyledons</taxon>
        <taxon>Gunneridae</taxon>
        <taxon>Pentapetalae</taxon>
        <taxon>rosids</taxon>
        <taxon>malvids</taxon>
        <taxon>Brassicales</taxon>
        <taxon>Brassicaceae</taxon>
        <taxon>Coluteocarpeae</taxon>
        <taxon>Microthlaspi</taxon>
    </lineage>
</organism>
<evidence type="ECO:0000256" key="1">
    <source>
        <dbReference type="SAM" id="MobiDB-lite"/>
    </source>
</evidence>
<keyword evidence="3" id="KW-1185">Reference proteome</keyword>
<gene>
    <name evidence="2" type="ORF">MERR_LOCUS33521</name>
</gene>
<accession>A0A6D2JWT3</accession>
<feature type="region of interest" description="Disordered" evidence="1">
    <location>
        <begin position="37"/>
        <end position="60"/>
    </location>
</feature>
<evidence type="ECO:0000313" key="2">
    <source>
        <dbReference type="EMBL" id="CAA7046286.1"/>
    </source>
</evidence>
<reference evidence="2" key="1">
    <citation type="submission" date="2020-01" db="EMBL/GenBank/DDBJ databases">
        <authorList>
            <person name="Mishra B."/>
        </authorList>
    </citation>
    <scope>NUCLEOTIDE SEQUENCE [LARGE SCALE GENOMIC DNA]</scope>
</reference>